<keyword evidence="2" id="KW-0472">Membrane</keyword>
<dbReference type="EMBL" id="JFHE01000003">
    <property type="protein sequence ID" value="KDR36608.1"/>
    <property type="molecule type" value="Genomic_DNA"/>
</dbReference>
<protein>
    <submittedName>
        <fullName evidence="4">Signal peptide protein</fullName>
    </submittedName>
</protein>
<evidence type="ECO:0000313" key="3">
    <source>
        <dbReference type="EMBL" id="GGD54507.1"/>
    </source>
</evidence>
<dbReference type="EMBL" id="BMEG01000001">
    <property type="protein sequence ID" value="GGD54507.1"/>
    <property type="molecule type" value="Genomic_DNA"/>
</dbReference>
<feature type="transmembrane region" description="Helical" evidence="2">
    <location>
        <begin position="20"/>
        <end position="40"/>
    </location>
</feature>
<dbReference type="Proteomes" id="UP000027439">
    <property type="component" value="Unassembled WGS sequence"/>
</dbReference>
<dbReference type="Proteomes" id="UP000597138">
    <property type="component" value="Unassembled WGS sequence"/>
</dbReference>
<keyword evidence="2" id="KW-0812">Transmembrane</keyword>
<reference evidence="3" key="1">
    <citation type="journal article" date="2014" name="Int. J. Syst. Evol. Microbiol.">
        <title>Complete genome of a new Firmicutes species belonging to the dominant human colonic microbiota ('Ruminococcus bicirculans') reveals two chromosomes and a selective capacity to utilize plant glucans.</title>
        <authorList>
            <consortium name="NISC Comparative Sequencing Program"/>
            <person name="Wegmann U."/>
            <person name="Louis P."/>
            <person name="Goesmann A."/>
            <person name="Henrissat B."/>
            <person name="Duncan S.H."/>
            <person name="Flint H.J."/>
        </authorList>
    </citation>
    <scope>NUCLEOTIDE SEQUENCE</scope>
    <source>
        <strain evidence="3">CGMCC 1.11013</strain>
    </source>
</reference>
<evidence type="ECO:0000256" key="1">
    <source>
        <dbReference type="SAM" id="MobiDB-lite"/>
    </source>
</evidence>
<keyword evidence="2" id="KW-1133">Transmembrane helix</keyword>
<feature type="region of interest" description="Disordered" evidence="1">
    <location>
        <begin position="50"/>
        <end position="73"/>
    </location>
</feature>
<evidence type="ECO:0000313" key="6">
    <source>
        <dbReference type="Proteomes" id="UP000597138"/>
    </source>
</evidence>
<dbReference type="AlphaFoldDB" id="A0A069P7N6"/>
<accession>A0A069P7N6</accession>
<comment type="caution">
    <text evidence="4">The sequence shown here is derived from an EMBL/GenBank/DDBJ whole genome shotgun (WGS) entry which is preliminary data.</text>
</comment>
<reference evidence="6" key="3">
    <citation type="journal article" date="2019" name="Int. J. Syst. Evol. Microbiol.">
        <title>The Global Catalogue of Microorganisms (GCM) 10K type strain sequencing project: providing services to taxonomists for standard genome sequencing and annotation.</title>
        <authorList>
            <consortium name="The Broad Institute Genomics Platform"/>
            <consortium name="The Broad Institute Genome Sequencing Center for Infectious Disease"/>
            <person name="Wu L."/>
            <person name="Ma J."/>
        </authorList>
    </citation>
    <scope>NUCLEOTIDE SEQUENCE [LARGE SCALE GENOMIC DNA]</scope>
    <source>
        <strain evidence="6">CGMCC 1.11013</strain>
    </source>
</reference>
<evidence type="ECO:0000256" key="2">
    <source>
        <dbReference type="SAM" id="Phobius"/>
    </source>
</evidence>
<sequence length="73" mass="7941">MTDDPRNKRPNAPQKKKNPTLGISVFIVVVLLLVIFTLLFNAIREKREFDEQTAPPATASGARPALPAIGASQ</sequence>
<name>A0A069P7N6_9BURK</name>
<reference evidence="3" key="4">
    <citation type="submission" date="2024-05" db="EMBL/GenBank/DDBJ databases">
        <authorList>
            <person name="Sun Q."/>
            <person name="Zhou Y."/>
        </authorList>
    </citation>
    <scope>NUCLEOTIDE SEQUENCE</scope>
    <source>
        <strain evidence="3">CGMCC 1.11013</strain>
    </source>
</reference>
<keyword evidence="6" id="KW-1185">Reference proteome</keyword>
<organism evidence="4 5">
    <name type="scientific">Caballeronia grimmiae</name>
    <dbReference type="NCBI Taxonomy" id="1071679"/>
    <lineage>
        <taxon>Bacteria</taxon>
        <taxon>Pseudomonadati</taxon>
        <taxon>Pseudomonadota</taxon>
        <taxon>Betaproteobacteria</taxon>
        <taxon>Burkholderiales</taxon>
        <taxon>Burkholderiaceae</taxon>
        <taxon>Caballeronia</taxon>
    </lineage>
</organism>
<reference evidence="4 5" key="2">
    <citation type="submission" date="2014-03" db="EMBL/GenBank/DDBJ databases">
        <title>Draft Genome Sequences of Four Burkholderia Strains.</title>
        <authorList>
            <person name="Liu X.Y."/>
            <person name="Li C.X."/>
            <person name="Xu J.H."/>
        </authorList>
    </citation>
    <scope>NUCLEOTIDE SEQUENCE [LARGE SCALE GENOMIC DNA]</scope>
    <source>
        <strain evidence="4 5">R27</strain>
    </source>
</reference>
<evidence type="ECO:0000313" key="4">
    <source>
        <dbReference type="EMBL" id="KDR36608.1"/>
    </source>
</evidence>
<gene>
    <name evidence="4" type="ORF">BG57_17400</name>
    <name evidence="3" type="ORF">GCM10010985_05400</name>
</gene>
<dbReference type="OrthoDB" id="9114625at2"/>
<dbReference type="RefSeq" id="WP_035960895.1">
    <property type="nucleotide sequence ID" value="NZ_BMEG01000001.1"/>
</dbReference>
<proteinExistence type="predicted"/>
<evidence type="ECO:0000313" key="5">
    <source>
        <dbReference type="Proteomes" id="UP000027439"/>
    </source>
</evidence>